<dbReference type="EMBL" id="BAAAZE010000008">
    <property type="protein sequence ID" value="GAA4025916.1"/>
    <property type="molecule type" value="Genomic_DNA"/>
</dbReference>
<accession>A0ABP7TGZ5</accession>
<keyword evidence="2" id="KW-1185">Reference proteome</keyword>
<comment type="caution">
    <text evidence="1">The sequence shown here is derived from an EMBL/GenBank/DDBJ whole genome shotgun (WGS) entry which is preliminary data.</text>
</comment>
<proteinExistence type="predicted"/>
<dbReference type="RefSeq" id="WP_344763633.1">
    <property type="nucleotide sequence ID" value="NZ_BAAAZE010000008.1"/>
</dbReference>
<name>A0ABP7TGZ5_9BURK</name>
<gene>
    <name evidence="1" type="ORF">GCM10022212_24840</name>
</gene>
<sequence length="187" mass="20228">MYNKVGEDTLSSTSKARVIVSAREGIIEIEGSESFVADQLTRLKTVICQVVASSGKWRPGTETGLPLKAGTSPLALQALEKFSNLYTQTDGRLRLLKDLPGNNMANKTVNAALLVAHAHALMGAEHTTLDTIRSVCKDHACHDSNNFSATLKREKEFFVHSGSLHITLSAAGRERAAMLASQLNHDD</sequence>
<protein>
    <submittedName>
        <fullName evidence="1">Uncharacterized protein</fullName>
    </submittedName>
</protein>
<organism evidence="1 2">
    <name type="scientific">Actimicrobium antarcticum</name>
    <dbReference type="NCBI Taxonomy" id="1051899"/>
    <lineage>
        <taxon>Bacteria</taxon>
        <taxon>Pseudomonadati</taxon>
        <taxon>Pseudomonadota</taxon>
        <taxon>Betaproteobacteria</taxon>
        <taxon>Burkholderiales</taxon>
        <taxon>Oxalobacteraceae</taxon>
        <taxon>Actimicrobium</taxon>
    </lineage>
</organism>
<dbReference type="Proteomes" id="UP001501353">
    <property type="component" value="Unassembled WGS sequence"/>
</dbReference>
<evidence type="ECO:0000313" key="2">
    <source>
        <dbReference type="Proteomes" id="UP001501353"/>
    </source>
</evidence>
<evidence type="ECO:0000313" key="1">
    <source>
        <dbReference type="EMBL" id="GAA4025916.1"/>
    </source>
</evidence>
<reference evidence="2" key="1">
    <citation type="journal article" date="2019" name="Int. J. Syst. Evol. Microbiol.">
        <title>The Global Catalogue of Microorganisms (GCM) 10K type strain sequencing project: providing services to taxonomists for standard genome sequencing and annotation.</title>
        <authorList>
            <consortium name="The Broad Institute Genomics Platform"/>
            <consortium name="The Broad Institute Genome Sequencing Center for Infectious Disease"/>
            <person name="Wu L."/>
            <person name="Ma J."/>
        </authorList>
    </citation>
    <scope>NUCLEOTIDE SEQUENCE [LARGE SCALE GENOMIC DNA]</scope>
    <source>
        <strain evidence="2">JCM 16673</strain>
    </source>
</reference>